<comment type="caution">
    <text evidence="1">The sequence shown here is derived from an EMBL/GenBank/DDBJ whole genome shotgun (WGS) entry which is preliminary data.</text>
</comment>
<dbReference type="PANTHER" id="PTHR36452">
    <property type="entry name" value="CHROMOSOME 12, WHOLE GENOME SHOTGUN SEQUENCE"/>
    <property type="match status" value="1"/>
</dbReference>
<sequence>MKYNNNREWFEDHKNEYKEIQSIFNSFVEKLISGISEFDPTVKKQTVKSCTYRIYRDTRFSKDKSPYKTHMGAFISPQGKCGGFSGYYFHIEANGSDYIGSHILSTGIYMPQPIVLKSIREEISLNGQDFKSLVNTAKGFSLDRSNMLKRVPNGYPTDSVYSDYLKCKDFFLVKRVDDKYMEDESLLKNVVADFNKTHSFNIWLNKAVQYAYETMR</sequence>
<dbReference type="PANTHER" id="PTHR36452:SF1">
    <property type="entry name" value="DUF2461 DOMAIN-CONTAINING PROTEIN"/>
    <property type="match status" value="1"/>
</dbReference>
<accession>A0A645ERJ5</accession>
<dbReference type="InterPro" id="IPR012808">
    <property type="entry name" value="CHP02453"/>
</dbReference>
<dbReference type="NCBIfam" id="TIGR02453">
    <property type="entry name" value="TIGR02453 family protein"/>
    <property type="match status" value="1"/>
</dbReference>
<organism evidence="1">
    <name type="scientific">bioreactor metagenome</name>
    <dbReference type="NCBI Taxonomy" id="1076179"/>
    <lineage>
        <taxon>unclassified sequences</taxon>
        <taxon>metagenomes</taxon>
        <taxon>ecological metagenomes</taxon>
    </lineage>
</organism>
<dbReference type="PIRSF" id="PIRSF028451">
    <property type="entry name" value="UCP028451"/>
    <property type="match status" value="1"/>
</dbReference>
<dbReference type="InterPro" id="IPR015996">
    <property type="entry name" value="UCP028451"/>
</dbReference>
<dbReference type="Pfam" id="PF09365">
    <property type="entry name" value="DUF2461"/>
    <property type="match status" value="1"/>
</dbReference>
<dbReference type="EMBL" id="VSSQ01049067">
    <property type="protein sequence ID" value="MPN03144.1"/>
    <property type="molecule type" value="Genomic_DNA"/>
</dbReference>
<name>A0A645ERJ5_9ZZZZ</name>
<protein>
    <recommendedName>
        <fullName evidence="2">TIGR02453 family protein</fullName>
    </recommendedName>
</protein>
<reference evidence="1" key="1">
    <citation type="submission" date="2019-08" db="EMBL/GenBank/DDBJ databases">
        <authorList>
            <person name="Kucharzyk K."/>
            <person name="Murdoch R.W."/>
            <person name="Higgins S."/>
            <person name="Loffler F."/>
        </authorList>
    </citation>
    <scope>NUCLEOTIDE SEQUENCE</scope>
</reference>
<gene>
    <name evidence="1" type="ORF">SDC9_150367</name>
</gene>
<dbReference type="AlphaFoldDB" id="A0A645ERJ5"/>
<evidence type="ECO:0000313" key="1">
    <source>
        <dbReference type="EMBL" id="MPN03144.1"/>
    </source>
</evidence>
<evidence type="ECO:0008006" key="2">
    <source>
        <dbReference type="Google" id="ProtNLM"/>
    </source>
</evidence>
<proteinExistence type="predicted"/>